<evidence type="ECO:0000313" key="1">
    <source>
        <dbReference type="EMBL" id="QDT04124.1"/>
    </source>
</evidence>
<dbReference type="EMBL" id="CP036525">
    <property type="protein sequence ID" value="QDT04124.1"/>
    <property type="molecule type" value="Genomic_DNA"/>
</dbReference>
<name>A0A517NAG6_9BACT</name>
<keyword evidence="2" id="KW-1185">Reference proteome</keyword>
<dbReference type="Proteomes" id="UP000318538">
    <property type="component" value="Chromosome"/>
</dbReference>
<gene>
    <name evidence="1" type="ORF">K227x_25120</name>
</gene>
<reference evidence="1 2" key="1">
    <citation type="submission" date="2019-02" db="EMBL/GenBank/DDBJ databases">
        <title>Deep-cultivation of Planctomycetes and their phenomic and genomic characterization uncovers novel biology.</title>
        <authorList>
            <person name="Wiegand S."/>
            <person name="Jogler M."/>
            <person name="Boedeker C."/>
            <person name="Pinto D."/>
            <person name="Vollmers J."/>
            <person name="Rivas-Marin E."/>
            <person name="Kohn T."/>
            <person name="Peeters S.H."/>
            <person name="Heuer A."/>
            <person name="Rast P."/>
            <person name="Oberbeckmann S."/>
            <person name="Bunk B."/>
            <person name="Jeske O."/>
            <person name="Meyerdierks A."/>
            <person name="Storesund J.E."/>
            <person name="Kallscheuer N."/>
            <person name="Luecker S."/>
            <person name="Lage O.M."/>
            <person name="Pohl T."/>
            <person name="Merkel B.J."/>
            <person name="Hornburger P."/>
            <person name="Mueller R.-W."/>
            <person name="Bruemmer F."/>
            <person name="Labrenz M."/>
            <person name="Spormann A.M."/>
            <person name="Op den Camp H."/>
            <person name="Overmann J."/>
            <person name="Amann R."/>
            <person name="Jetten M.S.M."/>
            <person name="Mascher T."/>
            <person name="Medema M.H."/>
            <person name="Devos D.P."/>
            <person name="Kaster A.-K."/>
            <person name="Ovreas L."/>
            <person name="Rohde M."/>
            <person name="Galperin M.Y."/>
            <person name="Jogler C."/>
        </authorList>
    </citation>
    <scope>NUCLEOTIDE SEQUENCE [LARGE SCALE GENOMIC DNA]</scope>
    <source>
        <strain evidence="1 2">K22_7</strain>
    </source>
</reference>
<evidence type="ECO:0000313" key="2">
    <source>
        <dbReference type="Proteomes" id="UP000318538"/>
    </source>
</evidence>
<dbReference type="KEGG" id="rlc:K227x_25120"/>
<dbReference type="AlphaFoldDB" id="A0A517NAG6"/>
<sequence length="187" mass="21295">MSCAGKKFESSVVAEVVKTFVRHVESETLVEFRYAKTEVLVQTHDERLSESTQMICAGKKFESNVVAEVVKTFVSHVASETLDEFRYAKTEVLVQTHDERLSESTQMSCAGKKFESNVVAEVVKTFVNHAESETLDEFRYPKTVVHVQSHGQRLSESTLMIGAGKKFEFEFKFEFKFVSCQSIRQKT</sequence>
<organism evidence="1 2">
    <name type="scientific">Rubripirellula lacrimiformis</name>
    <dbReference type="NCBI Taxonomy" id="1930273"/>
    <lineage>
        <taxon>Bacteria</taxon>
        <taxon>Pseudomonadati</taxon>
        <taxon>Planctomycetota</taxon>
        <taxon>Planctomycetia</taxon>
        <taxon>Pirellulales</taxon>
        <taxon>Pirellulaceae</taxon>
        <taxon>Rubripirellula</taxon>
    </lineage>
</organism>
<proteinExistence type="predicted"/>
<accession>A0A517NAG6</accession>
<protein>
    <submittedName>
        <fullName evidence="1">Uncharacterized protein</fullName>
    </submittedName>
</protein>